<keyword evidence="10 13" id="KW-1133">Transmembrane helix</keyword>
<evidence type="ECO:0000256" key="9">
    <source>
        <dbReference type="ARBA" id="ARBA00022833"/>
    </source>
</evidence>
<dbReference type="CDD" id="cd06158">
    <property type="entry name" value="S2P-M50_like_1"/>
    <property type="match status" value="1"/>
</dbReference>
<keyword evidence="11" id="KW-0482">Metalloprotease</keyword>
<evidence type="ECO:0000256" key="1">
    <source>
        <dbReference type="ARBA" id="ARBA00001947"/>
    </source>
</evidence>
<sequence length="218" mass="23457">MQELTTVQLLIVLAPPLLLAITLHEVAHGWAALRCGDTTAKAQGRLSLNPLRHIDPIGTVLIPALLAVFGGFIFGWAKPVPVNYHRLHQPKRDMALVALAGPSANLLMALGWGLLMVVGYHLQAGLPWLGEPLLLMGGYGININIMLGVLNLVPIPPLDGSRVLAGVLPDRFGLAMARIEPYGLIILVLLLGAGLFNVLMPIVNSIRHLILTLFSSFF</sequence>
<evidence type="ECO:0000313" key="14">
    <source>
        <dbReference type="EMBL" id="NMQ18686.1"/>
    </source>
</evidence>
<evidence type="ECO:0000256" key="3">
    <source>
        <dbReference type="ARBA" id="ARBA00007931"/>
    </source>
</evidence>
<evidence type="ECO:0000256" key="11">
    <source>
        <dbReference type="ARBA" id="ARBA00023049"/>
    </source>
</evidence>
<evidence type="ECO:0000256" key="7">
    <source>
        <dbReference type="ARBA" id="ARBA00022723"/>
    </source>
</evidence>
<keyword evidence="9" id="KW-0862">Zinc</keyword>
<reference evidence="14 15" key="1">
    <citation type="submission" date="2019-03" db="EMBL/GenBank/DDBJ databases">
        <title>Metabolic reconstructions from genomes of highly enriched 'Candidatus Accumulibacter' and 'Candidatus Competibacter' bioreactor populations.</title>
        <authorList>
            <person name="Annavajhala M.K."/>
            <person name="Welles L."/>
            <person name="Abbas B."/>
            <person name="Sorokin D."/>
            <person name="Park H."/>
            <person name="Van Loosdrecht M."/>
            <person name="Chandran K."/>
        </authorList>
    </citation>
    <scope>NUCLEOTIDE SEQUENCE [LARGE SCALE GENOMIC DNA]</scope>
    <source>
        <strain evidence="14 15">SBR_G</strain>
    </source>
</reference>
<dbReference type="RefSeq" id="WP_169247948.1">
    <property type="nucleotide sequence ID" value="NZ_SPMZ01000016.1"/>
</dbReference>
<comment type="caution">
    <text evidence="14">The sequence shown here is derived from an EMBL/GenBank/DDBJ whole genome shotgun (WGS) entry which is preliminary data.</text>
</comment>
<comment type="similarity">
    <text evidence="3">Belongs to the peptidase M50B family.</text>
</comment>
<feature type="transmembrane region" description="Helical" evidence="13">
    <location>
        <begin position="57"/>
        <end position="76"/>
    </location>
</feature>
<comment type="subcellular location">
    <subcellularLocation>
        <location evidence="2">Cell membrane</location>
        <topology evidence="2">Multi-pass membrane protein</topology>
    </subcellularLocation>
</comment>
<dbReference type="Proteomes" id="UP000760480">
    <property type="component" value="Unassembled WGS sequence"/>
</dbReference>
<evidence type="ECO:0000256" key="8">
    <source>
        <dbReference type="ARBA" id="ARBA00022801"/>
    </source>
</evidence>
<dbReference type="GO" id="GO:0006508">
    <property type="term" value="P:proteolysis"/>
    <property type="evidence" value="ECO:0007669"/>
    <property type="project" value="UniProtKB-KW"/>
</dbReference>
<dbReference type="InterPro" id="IPR044537">
    <property type="entry name" value="Rip2-like"/>
</dbReference>
<keyword evidence="5 14" id="KW-0645">Protease</keyword>
<evidence type="ECO:0000256" key="5">
    <source>
        <dbReference type="ARBA" id="ARBA00022670"/>
    </source>
</evidence>
<name>A0ABX1TH37_9GAMM</name>
<feature type="transmembrane region" description="Helical" evidence="13">
    <location>
        <begin position="96"/>
        <end position="121"/>
    </location>
</feature>
<keyword evidence="4" id="KW-1003">Cell membrane</keyword>
<evidence type="ECO:0000256" key="13">
    <source>
        <dbReference type="SAM" id="Phobius"/>
    </source>
</evidence>
<keyword evidence="7" id="KW-0479">Metal-binding</keyword>
<keyword evidence="12 13" id="KW-0472">Membrane</keyword>
<evidence type="ECO:0000256" key="6">
    <source>
        <dbReference type="ARBA" id="ARBA00022692"/>
    </source>
</evidence>
<dbReference type="PANTHER" id="PTHR35864">
    <property type="entry name" value="ZINC METALLOPROTEASE MJ0611-RELATED"/>
    <property type="match status" value="1"/>
</dbReference>
<dbReference type="PANTHER" id="PTHR35864:SF1">
    <property type="entry name" value="ZINC METALLOPROTEASE YWHC-RELATED"/>
    <property type="match status" value="1"/>
</dbReference>
<evidence type="ECO:0000256" key="12">
    <source>
        <dbReference type="ARBA" id="ARBA00023136"/>
    </source>
</evidence>
<evidence type="ECO:0000256" key="2">
    <source>
        <dbReference type="ARBA" id="ARBA00004651"/>
    </source>
</evidence>
<dbReference type="InterPro" id="IPR052348">
    <property type="entry name" value="Metallopeptidase_M50B"/>
</dbReference>
<feature type="transmembrane region" description="Helical" evidence="13">
    <location>
        <begin position="181"/>
        <end position="203"/>
    </location>
</feature>
<proteinExistence type="inferred from homology"/>
<evidence type="ECO:0000256" key="4">
    <source>
        <dbReference type="ARBA" id="ARBA00022475"/>
    </source>
</evidence>
<keyword evidence="6 13" id="KW-0812">Transmembrane</keyword>
<organism evidence="14 15">
    <name type="scientific">Candidatus Competibacter phosphatis</name>
    <dbReference type="NCBI Taxonomy" id="221280"/>
    <lineage>
        <taxon>Bacteria</taxon>
        <taxon>Pseudomonadati</taxon>
        <taxon>Pseudomonadota</taxon>
        <taxon>Gammaproteobacteria</taxon>
        <taxon>Candidatus Competibacteraceae</taxon>
        <taxon>Candidatus Competibacter</taxon>
    </lineage>
</organism>
<gene>
    <name evidence="14" type="ORF">E4P82_05385</name>
</gene>
<dbReference type="EMBL" id="SPMZ01000016">
    <property type="protein sequence ID" value="NMQ18686.1"/>
    <property type="molecule type" value="Genomic_DNA"/>
</dbReference>
<protein>
    <submittedName>
        <fullName evidence="14">Site-2 protease family protein</fullName>
    </submittedName>
</protein>
<dbReference type="GO" id="GO:0008233">
    <property type="term" value="F:peptidase activity"/>
    <property type="evidence" value="ECO:0007669"/>
    <property type="project" value="UniProtKB-KW"/>
</dbReference>
<accession>A0ABX1TH37</accession>
<keyword evidence="8" id="KW-0378">Hydrolase</keyword>
<evidence type="ECO:0000256" key="10">
    <source>
        <dbReference type="ARBA" id="ARBA00022989"/>
    </source>
</evidence>
<evidence type="ECO:0000313" key="15">
    <source>
        <dbReference type="Proteomes" id="UP000760480"/>
    </source>
</evidence>
<comment type="cofactor">
    <cofactor evidence="1">
        <name>Zn(2+)</name>
        <dbReference type="ChEBI" id="CHEBI:29105"/>
    </cofactor>
</comment>
<keyword evidence="15" id="KW-1185">Reference proteome</keyword>
<feature type="transmembrane region" description="Helical" evidence="13">
    <location>
        <begin position="133"/>
        <end position="153"/>
    </location>
</feature>